<gene>
    <name evidence="2" type="ORF">ACFOZ4_38135</name>
</gene>
<dbReference type="PANTHER" id="PTHR36840:SF1">
    <property type="entry name" value="BLL5714 PROTEIN"/>
    <property type="match status" value="1"/>
</dbReference>
<feature type="transmembrane region" description="Helical" evidence="1">
    <location>
        <begin position="20"/>
        <end position="40"/>
    </location>
</feature>
<accession>A0ABV8LZF5</accession>
<keyword evidence="1" id="KW-0472">Membrane</keyword>
<organism evidence="2 3">
    <name type="scientific">Hamadaea flava</name>
    <dbReference type="NCBI Taxonomy" id="1742688"/>
    <lineage>
        <taxon>Bacteria</taxon>
        <taxon>Bacillati</taxon>
        <taxon>Actinomycetota</taxon>
        <taxon>Actinomycetes</taxon>
        <taxon>Micromonosporales</taxon>
        <taxon>Micromonosporaceae</taxon>
        <taxon>Hamadaea</taxon>
    </lineage>
</organism>
<reference evidence="3" key="1">
    <citation type="journal article" date="2019" name="Int. J. Syst. Evol. Microbiol.">
        <title>The Global Catalogue of Microorganisms (GCM) 10K type strain sequencing project: providing services to taxonomists for standard genome sequencing and annotation.</title>
        <authorList>
            <consortium name="The Broad Institute Genomics Platform"/>
            <consortium name="The Broad Institute Genome Sequencing Center for Infectious Disease"/>
            <person name="Wu L."/>
            <person name="Ma J."/>
        </authorList>
    </citation>
    <scope>NUCLEOTIDE SEQUENCE [LARGE SCALE GENOMIC DNA]</scope>
    <source>
        <strain evidence="3">CGMCC 4.7289</strain>
    </source>
</reference>
<sequence>MTINATPLRERTREQDRVTFTELFFDLVYVFAVTQLSHLLLSNLSWAGAVQTAMLLVAVWWAWQYTTWFTNFFHPDRRPVRVVLFAVMLAGLVMAAMLPDAFGGHGADRGLAFAVAYAVIQIGRTGAAVYFFRDMPVQRANFLRILFWNALAASVWIAGGFAHGPARYALWLTAIVLDLAGPPLLFPTPSLGRSRTTEWDISGTHFAERCQLFLIIALGESILVTGATFSSLPFTWDRLLALVIAFLGAVAFWWVYFDRNAEIGSDVIAHSTDPGALGRNAFTYFHLPIVAGVIVSAVGDELVIAHPLGHSSWPAIATILGGAALFLAGHALYKWALSRQLSRIQLVASAVLIAVMPIAPQLPPIVLAGLATVVVATVAIRDKRR</sequence>
<evidence type="ECO:0000313" key="3">
    <source>
        <dbReference type="Proteomes" id="UP001595816"/>
    </source>
</evidence>
<feature type="transmembrane region" description="Helical" evidence="1">
    <location>
        <begin position="46"/>
        <end position="68"/>
    </location>
</feature>
<dbReference type="RefSeq" id="WP_253755952.1">
    <property type="nucleotide sequence ID" value="NZ_JAMZDZ010000001.1"/>
</dbReference>
<evidence type="ECO:0000256" key="1">
    <source>
        <dbReference type="SAM" id="Phobius"/>
    </source>
</evidence>
<evidence type="ECO:0000313" key="2">
    <source>
        <dbReference type="EMBL" id="MFC4136462.1"/>
    </source>
</evidence>
<feature type="transmembrane region" description="Helical" evidence="1">
    <location>
        <begin position="212"/>
        <end position="232"/>
    </location>
</feature>
<dbReference type="Proteomes" id="UP001595816">
    <property type="component" value="Unassembled WGS sequence"/>
</dbReference>
<comment type="caution">
    <text evidence="2">The sequence shown here is derived from an EMBL/GenBank/DDBJ whole genome shotgun (WGS) entry which is preliminary data.</text>
</comment>
<feature type="transmembrane region" description="Helical" evidence="1">
    <location>
        <begin position="277"/>
        <end position="299"/>
    </location>
</feature>
<dbReference type="Pfam" id="PF06772">
    <property type="entry name" value="LtrA"/>
    <property type="match status" value="1"/>
</dbReference>
<feature type="transmembrane region" description="Helical" evidence="1">
    <location>
        <begin position="145"/>
        <end position="162"/>
    </location>
</feature>
<dbReference type="InterPro" id="IPR010640">
    <property type="entry name" value="Low_temperature_requirement_A"/>
</dbReference>
<feature type="transmembrane region" description="Helical" evidence="1">
    <location>
        <begin position="311"/>
        <end position="329"/>
    </location>
</feature>
<feature type="transmembrane region" description="Helical" evidence="1">
    <location>
        <begin position="168"/>
        <end position="186"/>
    </location>
</feature>
<dbReference type="EMBL" id="JBHSAY010000030">
    <property type="protein sequence ID" value="MFC4136462.1"/>
    <property type="molecule type" value="Genomic_DNA"/>
</dbReference>
<feature type="transmembrane region" description="Helical" evidence="1">
    <location>
        <begin position="238"/>
        <end position="257"/>
    </location>
</feature>
<proteinExistence type="predicted"/>
<feature type="transmembrane region" description="Helical" evidence="1">
    <location>
        <begin position="341"/>
        <end position="359"/>
    </location>
</feature>
<keyword evidence="3" id="KW-1185">Reference proteome</keyword>
<feature type="transmembrane region" description="Helical" evidence="1">
    <location>
        <begin position="110"/>
        <end position="133"/>
    </location>
</feature>
<feature type="transmembrane region" description="Helical" evidence="1">
    <location>
        <begin position="80"/>
        <end position="98"/>
    </location>
</feature>
<protein>
    <submittedName>
        <fullName evidence="2">Low temperature requirement protein A</fullName>
    </submittedName>
</protein>
<dbReference type="PANTHER" id="PTHR36840">
    <property type="entry name" value="BLL5714 PROTEIN"/>
    <property type="match status" value="1"/>
</dbReference>
<keyword evidence="1" id="KW-0812">Transmembrane</keyword>
<name>A0ABV8LZF5_9ACTN</name>
<keyword evidence="1" id="KW-1133">Transmembrane helix</keyword>